<dbReference type="SMART" id="SM00382">
    <property type="entry name" value="AAA"/>
    <property type="match status" value="2"/>
</dbReference>
<evidence type="ECO:0000256" key="2">
    <source>
        <dbReference type="ARBA" id="ARBA00006012"/>
    </source>
</evidence>
<dbReference type="HOGENOM" id="CLU_000604_35_0_1"/>
<dbReference type="Pfam" id="PF14510">
    <property type="entry name" value="ABC_trans_N"/>
    <property type="match status" value="1"/>
</dbReference>
<feature type="region of interest" description="Disordered" evidence="9">
    <location>
        <begin position="812"/>
        <end position="839"/>
    </location>
</feature>
<sequence>MASEKEHGPPSPPPENAIDRQATHTTTSSSEGPAFEPIRTRKTRDTVDYQFEDEDNATRDELARIASILSGSQASRTHTAPGLHRQDTVAGMGIESPEFDPNDPSFNFFLWMRKFIQLLERSGVKLRRSGFTFKNLTVSGKGSALQLQQNVGSIFMQPFRLREAFSHPPEKQILRNFNGHVNSGELLIVLGRPGSGCSTFLKSICGELQGLSLSGEGSITYSGIAQEIFLKEFKGEAIYNQENEKHFPHLTVGETLNFAAACRTPANRVLDVPRDDWAKYMASVMMNIFGLSHTRNTKVGDDFVRGVSGGERKRVSIAEMALAGPPIAAWDNSTRGLDSQTALEFVRSLRIAADIGGLTSLIAIYQASQAIYDLCDKALVLYEGKQIYFGPADEAREYFEQMGWHCPARQTTGDFLTSVTNPGERQIREGFEAKVPRTAEEFEKYWLESSQYKSCLEESTKAEDVDADGREALEGFRESHKQMQAEHTRPKSPYVISIPMQIRLCTTRAYQRLWNDKASTIAVIFSEVAQALIIGSVFYGTPLSTGSFFAKGSALFFAVLLSALQSIVEINTLYAQRPIVAKHKSYAFYHPFTEAVAGIVADLPIKFCIATVFNIILYFLAGLRREPSQFFIFFLFNFMAMLTMSAIFRSTAAVTKTISAALAIAGIMVLWIVIYTGFTMQRSYMHPWFKWSSWINPVAYAFEALLVNEVHGREFPCAAASLVPPYGQGSNFQCAVAGAVAGELNVSGDAWVQASYGYSYSHIWRNLGFMFAFMIVFYAVYFVASELNSNSTSTAEFLVFRRGHVPAHLLSNDRHDEETAPLAEKGNPSSSPADGQQSEEVKALPAQKDIFTWRNVTLDIKIKGEPRRLLDGISGWVKPGTLTALMGTSGAGKTTLLDALAQRISIGVLTGDMFVNGKPLDASFQRKTGYVQQQDLHLETTTVREALRFSAYLRQPKTVSIREKNDFVEEVIKMLNMESFSEAIVGNPGEGLNVEQRKLLTIGVELAAKPALLIFLDEPTSGLDSQSSWSIVAFLRRLADAGQAVLCTIHQPSAILFQEFDRLLFLMKGGKTIYFGDIGDNSRTLLDYFERNGAPRCDDDANPAEYMLDICGKKSDRDWSEVWKTTPEALGVQEELDRLHAAGMNVQTKDDGSISEFAMPLSSQLYYVTQRVFQQYWRTPSYISGKFLLGIMSALFIGFSFYKQNNTSSGLQNTIFAIFMLVTIFSTLVQQIMPRFVIQRSLYEVRERPSKAYSWVAFLLANITVELPYQIVLAVLMWVSWYFAVFGKNQDNETRGLMLLLVVQFMLFVSTFAHMIIAAMPDAETAGNIATLLFSMMLTFNGVLQSPTALPGFWIFMYRVSPMTYSVAGWAGAGLGGRPVECSEQELAIFDPPSGQNCQEYLADYLNAGAPGRLYNPSATSQCQYCPLTSADQFLAATNVYPSERWRNFGIGFAYIGFNIFACIGLYYVFRVRRLSLSSLAKGPARIADLIINQGLRRIFARHSEPTPAGKEAESHKAF</sequence>
<evidence type="ECO:0000313" key="13">
    <source>
        <dbReference type="Proteomes" id="UP000027920"/>
    </source>
</evidence>
<keyword evidence="13" id="KW-1185">Reference proteome</keyword>
<feature type="transmembrane region" description="Helical" evidence="10">
    <location>
        <begin position="1297"/>
        <end position="1320"/>
    </location>
</feature>
<evidence type="ECO:0000313" key="12">
    <source>
        <dbReference type="EMBL" id="KEF61055.1"/>
    </source>
</evidence>
<dbReference type="STRING" id="1182545.A0A072PZI5"/>
<evidence type="ECO:0000256" key="6">
    <source>
        <dbReference type="ARBA" id="ARBA00022840"/>
    </source>
</evidence>
<comment type="subcellular location">
    <subcellularLocation>
        <location evidence="1">Membrane</location>
        <topology evidence="1">Multi-pass membrane protein</topology>
    </subcellularLocation>
</comment>
<dbReference type="InterPro" id="IPR029481">
    <property type="entry name" value="ABC_trans_N"/>
</dbReference>
<feature type="domain" description="ABC transporter" evidence="11">
    <location>
        <begin position="159"/>
        <end position="408"/>
    </location>
</feature>
<dbReference type="InterPro" id="IPR017871">
    <property type="entry name" value="ABC_transporter-like_CS"/>
</dbReference>
<dbReference type="PROSITE" id="PS00211">
    <property type="entry name" value="ABC_TRANSPORTER_1"/>
    <property type="match status" value="1"/>
</dbReference>
<dbReference type="InterPro" id="IPR013525">
    <property type="entry name" value="ABC2_TM"/>
</dbReference>
<protein>
    <submittedName>
        <fullName evidence="12">ATPase</fullName>
    </submittedName>
</protein>
<keyword evidence="8 10" id="KW-0472">Membrane</keyword>
<dbReference type="SUPFAM" id="SSF52540">
    <property type="entry name" value="P-loop containing nucleoside triphosphate hydrolases"/>
    <property type="match status" value="2"/>
</dbReference>
<keyword evidence="3" id="KW-0813">Transport</keyword>
<feature type="transmembrane region" description="Helical" evidence="10">
    <location>
        <begin position="632"/>
        <end position="652"/>
    </location>
</feature>
<dbReference type="VEuPathDB" id="FungiDB:A1O9_02620"/>
<keyword evidence="4 10" id="KW-0812">Transmembrane</keyword>
<dbReference type="Gene3D" id="3.40.50.300">
    <property type="entry name" value="P-loop containing nucleotide triphosphate hydrolases"/>
    <property type="match status" value="2"/>
</dbReference>
<dbReference type="CDD" id="cd03233">
    <property type="entry name" value="ABCG_PDR_domain1"/>
    <property type="match status" value="1"/>
</dbReference>
<comment type="similarity">
    <text evidence="2">Belongs to the ABC transporter superfamily. ABCG family. PDR (TC 3.A.1.205) subfamily.</text>
</comment>
<feature type="domain" description="ABC transporter" evidence="11">
    <location>
        <begin position="851"/>
        <end position="1094"/>
    </location>
</feature>
<evidence type="ECO:0000256" key="7">
    <source>
        <dbReference type="ARBA" id="ARBA00022989"/>
    </source>
</evidence>
<dbReference type="GO" id="GO:0016020">
    <property type="term" value="C:membrane"/>
    <property type="evidence" value="ECO:0007669"/>
    <property type="project" value="UniProtKB-SubCell"/>
</dbReference>
<dbReference type="Pfam" id="PF06422">
    <property type="entry name" value="PDR_CDR"/>
    <property type="match status" value="1"/>
</dbReference>
<dbReference type="PROSITE" id="PS50893">
    <property type="entry name" value="ABC_TRANSPORTER_2"/>
    <property type="match status" value="2"/>
</dbReference>
<evidence type="ECO:0000256" key="4">
    <source>
        <dbReference type="ARBA" id="ARBA00022692"/>
    </source>
</evidence>
<dbReference type="Proteomes" id="UP000027920">
    <property type="component" value="Unassembled WGS sequence"/>
</dbReference>
<dbReference type="PANTHER" id="PTHR19241">
    <property type="entry name" value="ATP-BINDING CASSETTE TRANSPORTER"/>
    <property type="match status" value="1"/>
</dbReference>
<dbReference type="EMBL" id="AMGV01000002">
    <property type="protein sequence ID" value="KEF61055.1"/>
    <property type="molecule type" value="Genomic_DNA"/>
</dbReference>
<feature type="transmembrane region" description="Helical" evidence="10">
    <location>
        <begin position="658"/>
        <end position="678"/>
    </location>
</feature>
<dbReference type="GO" id="GO:0005524">
    <property type="term" value="F:ATP binding"/>
    <property type="evidence" value="ECO:0007669"/>
    <property type="project" value="UniProtKB-KW"/>
</dbReference>
<dbReference type="InterPro" id="IPR043926">
    <property type="entry name" value="ABCG_dom"/>
</dbReference>
<dbReference type="CDD" id="cd03232">
    <property type="entry name" value="ABCG_PDR_domain2"/>
    <property type="match status" value="1"/>
</dbReference>
<evidence type="ECO:0000256" key="1">
    <source>
        <dbReference type="ARBA" id="ARBA00004141"/>
    </source>
</evidence>
<reference evidence="12 13" key="1">
    <citation type="submission" date="2013-03" db="EMBL/GenBank/DDBJ databases">
        <title>The Genome Sequence of Exophiala aquamarina CBS 119918.</title>
        <authorList>
            <consortium name="The Broad Institute Genomics Platform"/>
            <person name="Cuomo C."/>
            <person name="de Hoog S."/>
            <person name="Gorbushina A."/>
            <person name="Walker B."/>
            <person name="Young S.K."/>
            <person name="Zeng Q."/>
            <person name="Gargeya S."/>
            <person name="Fitzgerald M."/>
            <person name="Haas B."/>
            <person name="Abouelleil A."/>
            <person name="Allen A.W."/>
            <person name="Alvarado L."/>
            <person name="Arachchi H.M."/>
            <person name="Berlin A.M."/>
            <person name="Chapman S.B."/>
            <person name="Gainer-Dewar J."/>
            <person name="Goldberg J."/>
            <person name="Griggs A."/>
            <person name="Gujja S."/>
            <person name="Hansen M."/>
            <person name="Howarth C."/>
            <person name="Imamovic A."/>
            <person name="Ireland A."/>
            <person name="Larimer J."/>
            <person name="McCowan C."/>
            <person name="Murphy C."/>
            <person name="Pearson M."/>
            <person name="Poon T.W."/>
            <person name="Priest M."/>
            <person name="Roberts A."/>
            <person name="Saif S."/>
            <person name="Shea T."/>
            <person name="Sisk P."/>
            <person name="Sykes S."/>
            <person name="Wortman J."/>
            <person name="Nusbaum C."/>
            <person name="Birren B."/>
        </authorList>
    </citation>
    <scope>NUCLEOTIDE SEQUENCE [LARGE SCALE GENOMIC DNA]</scope>
    <source>
        <strain evidence="12 13">CBS 119918</strain>
    </source>
</reference>
<organism evidence="12 13">
    <name type="scientific">Exophiala aquamarina CBS 119918</name>
    <dbReference type="NCBI Taxonomy" id="1182545"/>
    <lineage>
        <taxon>Eukaryota</taxon>
        <taxon>Fungi</taxon>
        <taxon>Dikarya</taxon>
        <taxon>Ascomycota</taxon>
        <taxon>Pezizomycotina</taxon>
        <taxon>Eurotiomycetes</taxon>
        <taxon>Chaetothyriomycetidae</taxon>
        <taxon>Chaetothyriales</taxon>
        <taxon>Herpotrichiellaceae</taxon>
        <taxon>Exophiala</taxon>
    </lineage>
</organism>
<evidence type="ECO:0000256" key="10">
    <source>
        <dbReference type="SAM" id="Phobius"/>
    </source>
</evidence>
<dbReference type="GO" id="GO:0016887">
    <property type="term" value="F:ATP hydrolysis activity"/>
    <property type="evidence" value="ECO:0007669"/>
    <property type="project" value="InterPro"/>
</dbReference>
<feature type="transmembrane region" description="Helical" evidence="10">
    <location>
        <begin position="553"/>
        <end position="575"/>
    </location>
</feature>
<proteinExistence type="inferred from homology"/>
<feature type="transmembrane region" description="Helical" evidence="10">
    <location>
        <begin position="521"/>
        <end position="541"/>
    </location>
</feature>
<dbReference type="FunFam" id="3.40.50.300:FF:000054">
    <property type="entry name" value="ABC multidrug transporter atrF"/>
    <property type="match status" value="1"/>
</dbReference>
<dbReference type="InterPro" id="IPR003439">
    <property type="entry name" value="ABC_transporter-like_ATP-bd"/>
</dbReference>
<accession>A0A072PZI5</accession>
<dbReference type="GO" id="GO:0140359">
    <property type="term" value="F:ABC-type transporter activity"/>
    <property type="evidence" value="ECO:0007669"/>
    <property type="project" value="InterPro"/>
</dbReference>
<evidence type="ECO:0000256" key="8">
    <source>
        <dbReference type="ARBA" id="ARBA00023136"/>
    </source>
</evidence>
<dbReference type="Pfam" id="PF00005">
    <property type="entry name" value="ABC_tran"/>
    <property type="match status" value="2"/>
</dbReference>
<dbReference type="Pfam" id="PF01061">
    <property type="entry name" value="ABC2_membrane"/>
    <property type="match status" value="2"/>
</dbReference>
<dbReference type="OrthoDB" id="245989at2759"/>
<dbReference type="InterPro" id="IPR027417">
    <property type="entry name" value="P-loop_NTPase"/>
</dbReference>
<comment type="caution">
    <text evidence="12">The sequence shown here is derived from an EMBL/GenBank/DDBJ whole genome shotgun (WGS) entry which is preliminary data.</text>
</comment>
<dbReference type="InterPro" id="IPR034001">
    <property type="entry name" value="ABCG_PDR_1"/>
</dbReference>
<keyword evidence="7 10" id="KW-1133">Transmembrane helix</keyword>
<keyword evidence="5" id="KW-0547">Nucleotide-binding</keyword>
<feature type="transmembrane region" description="Helical" evidence="10">
    <location>
        <begin position="1252"/>
        <end position="1285"/>
    </location>
</feature>
<feature type="transmembrane region" description="Helical" evidence="10">
    <location>
        <begin position="1182"/>
        <end position="1202"/>
    </location>
</feature>
<keyword evidence="6" id="KW-0067">ATP-binding</keyword>
<dbReference type="InterPro" id="IPR010929">
    <property type="entry name" value="PDR_CDR_ABC"/>
</dbReference>
<feature type="transmembrane region" description="Helical" evidence="10">
    <location>
        <begin position="763"/>
        <end position="784"/>
    </location>
</feature>
<gene>
    <name evidence="12" type="ORF">A1O9_02620</name>
</gene>
<feature type="transmembrane region" description="Helical" evidence="10">
    <location>
        <begin position="595"/>
        <end position="620"/>
    </location>
</feature>
<feature type="region of interest" description="Disordered" evidence="9">
    <location>
        <begin position="1"/>
        <end position="48"/>
    </location>
</feature>
<dbReference type="InterPro" id="IPR003593">
    <property type="entry name" value="AAA+_ATPase"/>
</dbReference>
<dbReference type="RefSeq" id="XP_013263645.1">
    <property type="nucleotide sequence ID" value="XM_013408191.1"/>
</dbReference>
<evidence type="ECO:0000256" key="5">
    <source>
        <dbReference type="ARBA" id="ARBA00022741"/>
    </source>
</evidence>
<feature type="compositionally biased region" description="Polar residues" evidence="9">
    <location>
        <begin position="827"/>
        <end position="838"/>
    </location>
</feature>
<feature type="transmembrane region" description="Helical" evidence="10">
    <location>
        <begin position="1214"/>
        <end position="1232"/>
    </location>
</feature>
<evidence type="ECO:0000256" key="9">
    <source>
        <dbReference type="SAM" id="MobiDB-lite"/>
    </source>
</evidence>
<dbReference type="Pfam" id="PF19055">
    <property type="entry name" value="ABC2_membrane_7"/>
    <property type="match status" value="1"/>
</dbReference>
<dbReference type="InterPro" id="IPR034003">
    <property type="entry name" value="ABCG_PDR_2"/>
</dbReference>
<name>A0A072PZI5_9EURO</name>
<feature type="transmembrane region" description="Helical" evidence="10">
    <location>
        <begin position="1449"/>
        <end position="1470"/>
    </location>
</feature>
<evidence type="ECO:0000256" key="3">
    <source>
        <dbReference type="ARBA" id="ARBA00022448"/>
    </source>
</evidence>
<dbReference type="GeneID" id="25277561"/>
<evidence type="ECO:0000259" key="11">
    <source>
        <dbReference type="PROSITE" id="PS50893"/>
    </source>
</evidence>